<dbReference type="InterPro" id="IPR035979">
    <property type="entry name" value="RBD_domain_sf"/>
</dbReference>
<sequence length="126" mass="14231">MKGLLLLSDFQEQAVKVFLKAVFSRYGTIVQIYHHPEFKYTFVTYDIQSEAETALNGLLDTNSLRNIISIVVGNSTDETLAQNFADRIFVMRSRGLVIPSWAAPPNFDSINLCSFTSESCAKFHFL</sequence>
<name>A0A7S0GGS1_9STRA</name>
<dbReference type="AlphaFoldDB" id="A0A7S0GGS1"/>
<dbReference type="InterPro" id="IPR012677">
    <property type="entry name" value="Nucleotide-bd_a/b_plait_sf"/>
</dbReference>
<organism evidence="1">
    <name type="scientific">Proboscia inermis</name>
    <dbReference type="NCBI Taxonomy" id="420281"/>
    <lineage>
        <taxon>Eukaryota</taxon>
        <taxon>Sar</taxon>
        <taxon>Stramenopiles</taxon>
        <taxon>Ochrophyta</taxon>
        <taxon>Bacillariophyta</taxon>
        <taxon>Coscinodiscophyceae</taxon>
        <taxon>Rhizosoleniophycidae</taxon>
        <taxon>Rhizosoleniales</taxon>
        <taxon>Rhizosoleniaceae</taxon>
        <taxon>Proboscia</taxon>
    </lineage>
</organism>
<gene>
    <name evidence="1" type="ORF">PINE0816_LOCUS19352</name>
</gene>
<evidence type="ECO:0008006" key="2">
    <source>
        <dbReference type="Google" id="ProtNLM"/>
    </source>
</evidence>
<evidence type="ECO:0000313" key="1">
    <source>
        <dbReference type="EMBL" id="CAD8423194.1"/>
    </source>
</evidence>
<dbReference type="SUPFAM" id="SSF54928">
    <property type="entry name" value="RNA-binding domain, RBD"/>
    <property type="match status" value="1"/>
</dbReference>
<dbReference type="EMBL" id="HBEL01041547">
    <property type="protein sequence ID" value="CAD8423194.1"/>
    <property type="molecule type" value="Transcribed_RNA"/>
</dbReference>
<dbReference type="Gene3D" id="3.30.70.330">
    <property type="match status" value="1"/>
</dbReference>
<accession>A0A7S0GGS1</accession>
<dbReference type="GO" id="GO:0003676">
    <property type="term" value="F:nucleic acid binding"/>
    <property type="evidence" value="ECO:0007669"/>
    <property type="project" value="InterPro"/>
</dbReference>
<reference evidence="1" key="1">
    <citation type="submission" date="2021-01" db="EMBL/GenBank/DDBJ databases">
        <authorList>
            <person name="Corre E."/>
            <person name="Pelletier E."/>
            <person name="Niang G."/>
            <person name="Scheremetjew M."/>
            <person name="Finn R."/>
            <person name="Kale V."/>
            <person name="Holt S."/>
            <person name="Cochrane G."/>
            <person name="Meng A."/>
            <person name="Brown T."/>
            <person name="Cohen L."/>
        </authorList>
    </citation>
    <scope>NUCLEOTIDE SEQUENCE</scope>
    <source>
        <strain evidence="1">CCAP1064/1</strain>
    </source>
</reference>
<proteinExistence type="predicted"/>
<protein>
    <recommendedName>
        <fullName evidence="2">RRM domain-containing protein</fullName>
    </recommendedName>
</protein>